<reference evidence="3" key="2">
    <citation type="journal article" date="2021" name="Genome Biol. Evol.">
        <title>Developing a high-quality reference genome for a parasitic bivalve with doubly uniparental inheritance (Bivalvia: Unionida).</title>
        <authorList>
            <person name="Smith C.H."/>
        </authorList>
    </citation>
    <scope>NUCLEOTIDE SEQUENCE</scope>
    <source>
        <strain evidence="3">CHS0354</strain>
        <tissue evidence="3">Mantle</tissue>
    </source>
</reference>
<protein>
    <submittedName>
        <fullName evidence="3">Uncharacterized protein</fullName>
    </submittedName>
</protein>
<keyword evidence="2" id="KW-0812">Transmembrane</keyword>
<accession>A0AAE0WC66</accession>
<evidence type="ECO:0000256" key="2">
    <source>
        <dbReference type="SAM" id="Phobius"/>
    </source>
</evidence>
<feature type="compositionally biased region" description="Polar residues" evidence="1">
    <location>
        <begin position="177"/>
        <end position="188"/>
    </location>
</feature>
<name>A0AAE0WC66_9BIVA</name>
<feature type="region of interest" description="Disordered" evidence="1">
    <location>
        <begin position="177"/>
        <end position="278"/>
    </location>
</feature>
<comment type="caution">
    <text evidence="3">The sequence shown here is derived from an EMBL/GenBank/DDBJ whole genome shotgun (WGS) entry which is preliminary data.</text>
</comment>
<gene>
    <name evidence="3" type="ORF">CHS0354_009930</name>
</gene>
<dbReference type="AlphaFoldDB" id="A0AAE0WC66"/>
<feature type="compositionally biased region" description="Polar residues" evidence="1">
    <location>
        <begin position="259"/>
        <end position="270"/>
    </location>
</feature>
<reference evidence="3" key="3">
    <citation type="submission" date="2023-05" db="EMBL/GenBank/DDBJ databases">
        <authorList>
            <person name="Smith C.H."/>
        </authorList>
    </citation>
    <scope>NUCLEOTIDE SEQUENCE</scope>
    <source>
        <strain evidence="3">CHS0354</strain>
        <tissue evidence="3">Mantle</tissue>
    </source>
</reference>
<proteinExistence type="predicted"/>
<sequence length="278" mass="31710">MDHHIERLLLFMTAVFPVHPLALHHANKKSHEFLRLTRSATTNGSLDLIRKSSDDNCYESTCVLNEQFCSESIQGCDMCRYEHGECTADWDCFQFCSDRKAEEICGGPQGSIETTVFPWWSYLILVIFIISFIINAFFVTEILQIRKKCTLIKIRKSNSDTFDETLDMLSNSEVNSLQTSRHIRQTTLPKVPSAPPYTDEPKDPKTQTEIQDAEKRPKTDNEKPKICHASANFHPARPDADGHQHPETRDHGCPDTFPIGNTVTLETETPQPIDKKKM</sequence>
<dbReference type="Proteomes" id="UP001195483">
    <property type="component" value="Unassembled WGS sequence"/>
</dbReference>
<dbReference type="EMBL" id="JAEAOA010000629">
    <property type="protein sequence ID" value="KAK3607995.1"/>
    <property type="molecule type" value="Genomic_DNA"/>
</dbReference>
<feature type="transmembrane region" description="Helical" evidence="2">
    <location>
        <begin position="119"/>
        <end position="138"/>
    </location>
</feature>
<feature type="compositionally biased region" description="Basic and acidic residues" evidence="1">
    <location>
        <begin position="199"/>
        <end position="225"/>
    </location>
</feature>
<evidence type="ECO:0000256" key="1">
    <source>
        <dbReference type="SAM" id="MobiDB-lite"/>
    </source>
</evidence>
<feature type="compositionally biased region" description="Basic and acidic residues" evidence="1">
    <location>
        <begin position="236"/>
        <end position="253"/>
    </location>
</feature>
<keyword evidence="4" id="KW-1185">Reference proteome</keyword>
<reference evidence="3" key="1">
    <citation type="journal article" date="2021" name="Genome Biol. Evol.">
        <title>A High-Quality Reference Genome for a Parasitic Bivalve with Doubly Uniparental Inheritance (Bivalvia: Unionida).</title>
        <authorList>
            <person name="Smith C.H."/>
        </authorList>
    </citation>
    <scope>NUCLEOTIDE SEQUENCE</scope>
    <source>
        <strain evidence="3">CHS0354</strain>
    </source>
</reference>
<evidence type="ECO:0000313" key="3">
    <source>
        <dbReference type="EMBL" id="KAK3607995.1"/>
    </source>
</evidence>
<keyword evidence="2" id="KW-1133">Transmembrane helix</keyword>
<organism evidence="3 4">
    <name type="scientific">Potamilus streckersoni</name>
    <dbReference type="NCBI Taxonomy" id="2493646"/>
    <lineage>
        <taxon>Eukaryota</taxon>
        <taxon>Metazoa</taxon>
        <taxon>Spiralia</taxon>
        <taxon>Lophotrochozoa</taxon>
        <taxon>Mollusca</taxon>
        <taxon>Bivalvia</taxon>
        <taxon>Autobranchia</taxon>
        <taxon>Heteroconchia</taxon>
        <taxon>Palaeoheterodonta</taxon>
        <taxon>Unionida</taxon>
        <taxon>Unionoidea</taxon>
        <taxon>Unionidae</taxon>
        <taxon>Ambleminae</taxon>
        <taxon>Lampsilini</taxon>
        <taxon>Potamilus</taxon>
    </lineage>
</organism>
<keyword evidence="2" id="KW-0472">Membrane</keyword>
<evidence type="ECO:0000313" key="4">
    <source>
        <dbReference type="Proteomes" id="UP001195483"/>
    </source>
</evidence>